<accession>A0AAD9JLL2</accession>
<gene>
    <name evidence="2" type="ORF">LSH36_239g00035</name>
</gene>
<evidence type="ECO:0000256" key="1">
    <source>
        <dbReference type="SAM" id="MobiDB-lite"/>
    </source>
</evidence>
<name>A0AAD9JLL2_9ANNE</name>
<comment type="caution">
    <text evidence="2">The sequence shown here is derived from an EMBL/GenBank/DDBJ whole genome shotgun (WGS) entry which is preliminary data.</text>
</comment>
<keyword evidence="3" id="KW-1185">Reference proteome</keyword>
<proteinExistence type="predicted"/>
<reference evidence="2" key="1">
    <citation type="journal article" date="2023" name="Mol. Biol. Evol.">
        <title>Third-Generation Sequencing Reveals the Adaptive Role of the Epigenome in Three Deep-Sea Polychaetes.</title>
        <authorList>
            <person name="Perez M."/>
            <person name="Aroh O."/>
            <person name="Sun Y."/>
            <person name="Lan Y."/>
            <person name="Juniper S.K."/>
            <person name="Young C.R."/>
            <person name="Angers B."/>
            <person name="Qian P.Y."/>
        </authorList>
    </citation>
    <scope>NUCLEOTIDE SEQUENCE</scope>
    <source>
        <strain evidence="2">P08H-3</strain>
    </source>
</reference>
<protein>
    <submittedName>
        <fullName evidence="2">Uncharacterized protein</fullName>
    </submittedName>
</protein>
<dbReference type="Proteomes" id="UP001208570">
    <property type="component" value="Unassembled WGS sequence"/>
</dbReference>
<evidence type="ECO:0000313" key="3">
    <source>
        <dbReference type="Proteomes" id="UP001208570"/>
    </source>
</evidence>
<feature type="region of interest" description="Disordered" evidence="1">
    <location>
        <begin position="126"/>
        <end position="161"/>
    </location>
</feature>
<sequence length="227" mass="25502">MYKVENDSSTDDLDDVQTVRIPKECVGSMSHSMETIDMKYPPMLDALVTDGELLRRVEKQSGAEIRLVECGKVSIVGSDQLSITVAYSMLEDAIAQNLDQNTPDKTKIDDTIKRVVLDVLEKNRKVNQSAGDDHDGSCSTPESEMKTNQIEEKGSSSALDKISLDDPGKYLKEFALSRGYNEEKVDNIFAHFGHDLKFEVFYRALKNIIEIPENKTVPFSYEKHSKS</sequence>
<organism evidence="2 3">
    <name type="scientific">Paralvinella palmiformis</name>
    <dbReference type="NCBI Taxonomy" id="53620"/>
    <lineage>
        <taxon>Eukaryota</taxon>
        <taxon>Metazoa</taxon>
        <taxon>Spiralia</taxon>
        <taxon>Lophotrochozoa</taxon>
        <taxon>Annelida</taxon>
        <taxon>Polychaeta</taxon>
        <taxon>Sedentaria</taxon>
        <taxon>Canalipalpata</taxon>
        <taxon>Terebellida</taxon>
        <taxon>Terebelliformia</taxon>
        <taxon>Alvinellidae</taxon>
        <taxon>Paralvinella</taxon>
    </lineage>
</organism>
<evidence type="ECO:0000313" key="2">
    <source>
        <dbReference type="EMBL" id="KAK2155464.1"/>
    </source>
</evidence>
<dbReference type="EMBL" id="JAODUP010000239">
    <property type="protein sequence ID" value="KAK2155464.1"/>
    <property type="molecule type" value="Genomic_DNA"/>
</dbReference>
<feature type="compositionally biased region" description="Basic and acidic residues" evidence="1">
    <location>
        <begin position="143"/>
        <end position="154"/>
    </location>
</feature>
<dbReference type="AlphaFoldDB" id="A0AAD9JLL2"/>